<organism evidence="2 3">
    <name type="scientific">Marinobacterium lacunae</name>
    <dbReference type="NCBI Taxonomy" id="1232683"/>
    <lineage>
        <taxon>Bacteria</taxon>
        <taxon>Pseudomonadati</taxon>
        <taxon>Pseudomonadota</taxon>
        <taxon>Gammaproteobacteria</taxon>
        <taxon>Oceanospirillales</taxon>
        <taxon>Oceanospirillaceae</taxon>
        <taxon>Marinobacterium</taxon>
    </lineage>
</organism>
<evidence type="ECO:0000313" key="2">
    <source>
        <dbReference type="EMBL" id="KEA62616.1"/>
    </source>
</evidence>
<name>A0A081FVR1_9GAMM</name>
<dbReference type="Proteomes" id="UP000028252">
    <property type="component" value="Unassembled WGS sequence"/>
</dbReference>
<feature type="region of interest" description="Disordered" evidence="1">
    <location>
        <begin position="79"/>
        <end position="104"/>
    </location>
</feature>
<dbReference type="OrthoDB" id="6089143at2"/>
<dbReference type="AlphaFoldDB" id="A0A081FVR1"/>
<dbReference type="STRING" id="1232683.ADIMK_3088"/>
<evidence type="ECO:0000313" key="3">
    <source>
        <dbReference type="Proteomes" id="UP000028252"/>
    </source>
</evidence>
<keyword evidence="3" id="KW-1185">Reference proteome</keyword>
<gene>
    <name evidence="2" type="ORF">ADIMK_3088</name>
</gene>
<dbReference type="PATRIC" id="fig|1232683.4.peg.3038"/>
<dbReference type="EMBL" id="JMQN01000047">
    <property type="protein sequence ID" value="KEA62616.1"/>
    <property type="molecule type" value="Genomic_DNA"/>
</dbReference>
<evidence type="ECO:0000256" key="1">
    <source>
        <dbReference type="SAM" id="MobiDB-lite"/>
    </source>
</evidence>
<reference evidence="2 3" key="1">
    <citation type="submission" date="2014-04" db="EMBL/GenBank/DDBJ databases">
        <title>Marinobacterium kochiensis sp. nov., isolated from sediment sample collected from Kochi backwaters in Kerala, India.</title>
        <authorList>
            <person name="Singh A."/>
            <person name="Pinnaka A.K."/>
        </authorList>
    </citation>
    <scope>NUCLEOTIDE SEQUENCE [LARGE SCALE GENOMIC DNA]</scope>
    <source>
        <strain evidence="2 3">AK27</strain>
    </source>
</reference>
<protein>
    <submittedName>
        <fullName evidence="2">Uncharacterized protein</fullName>
    </submittedName>
</protein>
<dbReference type="RefSeq" id="WP_036190117.1">
    <property type="nucleotide sequence ID" value="NZ_JMQN01000047.1"/>
</dbReference>
<proteinExistence type="predicted"/>
<accession>A0A081FVR1</accession>
<sequence length="104" mass="11762">MKFSKEEKAFVIQWINRQFEKNPLFPSKCVVEDKDGTPGVSKGHVKAYKGWSKTAPKRSQIQDWIDEWLNKADRKALKEALESQPKVSEEPAAEAAVETSKEAG</sequence>
<comment type="caution">
    <text evidence="2">The sequence shown here is derived from an EMBL/GenBank/DDBJ whole genome shotgun (WGS) entry which is preliminary data.</text>
</comment>